<evidence type="ECO:0000256" key="1">
    <source>
        <dbReference type="SAM" id="MobiDB-lite"/>
    </source>
</evidence>
<name>A0A7G9UXR5_9CAUD</name>
<feature type="region of interest" description="Disordered" evidence="1">
    <location>
        <begin position="149"/>
        <end position="200"/>
    </location>
</feature>
<dbReference type="Proteomes" id="UP000516238">
    <property type="component" value="Segment"/>
</dbReference>
<evidence type="ECO:0000313" key="3">
    <source>
        <dbReference type="Proteomes" id="UP000516238"/>
    </source>
</evidence>
<dbReference type="EMBL" id="MT684594">
    <property type="protein sequence ID" value="QNN98820.1"/>
    <property type="molecule type" value="Genomic_DNA"/>
</dbReference>
<accession>A0A7G9UXR5</accession>
<proteinExistence type="predicted"/>
<organism evidence="2 3">
    <name type="scientific">Mycobacterium phage Hadrien</name>
    <dbReference type="NCBI Taxonomy" id="2767558"/>
    <lineage>
        <taxon>Viruses</taxon>
        <taxon>Duplodnaviria</taxon>
        <taxon>Heunggongvirae</taxon>
        <taxon>Uroviricota</taxon>
        <taxon>Caudoviricetes</taxon>
        <taxon>Gilesvirus</taxon>
        <taxon>Gilesvirus giles</taxon>
    </lineage>
</organism>
<sequence>MQGRTRTGVHTAAVVPPVGALRPMQFQRGHEVVPTKPHFVVDSSFHSSDEVLSIPARYRHAAVGVWTLCGAWSVDNQRDGFVPAHALELLGVTPLLVGVLIEATLWETVPSDVTDTTRNTPVSRTRRVRDMYAHGVRFRNWGKWQKTKAQWEAGNRANAERQKRHRERKSNAVSNADITPNQEPASNAAEPDRNAVSNAASRVEISRDTYLSTDVSALNVDAPRDVERGLSEPVSPSASRIVHDTLRGKYPNAVMTALRLKASELVNRDGVTADVLAETLRRWEAKPDVGPNALPMFVAEAVKATQAAAPGVRPGSPTSKAMEWQSLAQQAIARRRAAAAAAAGADPFDYPDDPKAITR</sequence>
<evidence type="ECO:0008006" key="4">
    <source>
        <dbReference type="Google" id="ProtNLM"/>
    </source>
</evidence>
<feature type="compositionally biased region" description="Polar residues" evidence="1">
    <location>
        <begin position="171"/>
        <end position="185"/>
    </location>
</feature>
<evidence type="ECO:0000313" key="2">
    <source>
        <dbReference type="EMBL" id="QNN98820.1"/>
    </source>
</evidence>
<gene>
    <name evidence="2" type="primary">67</name>
    <name evidence="2" type="ORF">PBI_HADRIEN_67</name>
</gene>
<reference evidence="2 3" key="1">
    <citation type="submission" date="2020-06" db="EMBL/GenBank/DDBJ databases">
        <authorList>
            <person name="Pedlow M.R."/>
            <person name="Curtis N."/>
            <person name="Garlena R.A."/>
            <person name="Russell D.A."/>
            <person name="Pope W.H."/>
            <person name="Jacobs-Sera D."/>
            <person name="Hatfull G.F."/>
        </authorList>
    </citation>
    <scope>NUCLEOTIDE SEQUENCE [LARGE SCALE GENOMIC DNA]</scope>
</reference>
<protein>
    <recommendedName>
        <fullName evidence="4">Helix-turn-helix DNA binding domain protein</fullName>
    </recommendedName>
</protein>